<feature type="coiled-coil region" evidence="1">
    <location>
        <begin position="109"/>
        <end position="139"/>
    </location>
</feature>
<keyword evidence="1" id="KW-0175">Coiled coil</keyword>
<dbReference type="AlphaFoldDB" id="A0A7R9EHH0"/>
<dbReference type="EMBL" id="OB796090">
    <property type="protein sequence ID" value="CAD7433035.1"/>
    <property type="molecule type" value="Genomic_DNA"/>
</dbReference>
<sequence>MVKKHKPKVYQPTEISLPAAHNNNTKKFAFLSQETVPDYRPVDVLSEKSQKTSSNQSTKFHQIQQMFGNNRAGQANILANEDYIKSSNSFADEHEELLVDSPKTEYQLQRAYSRQCEELKLLRKQLTNRDRRIRELEEQVTSFYGSVKYKSGRDKIDPSNNMWSCVVSGGLARLMCSSTPQTLQLKMELLNALQNPRQRNKFPELARYESNQPMLQVPGVLEGG</sequence>
<protein>
    <submittedName>
        <fullName evidence="2">Uncharacterized protein</fullName>
    </submittedName>
</protein>
<accession>A0A7R9EHH0</accession>
<evidence type="ECO:0000313" key="2">
    <source>
        <dbReference type="EMBL" id="CAD7433035.1"/>
    </source>
</evidence>
<gene>
    <name evidence="2" type="ORF">TMSB3V08_LOCUS9726</name>
</gene>
<evidence type="ECO:0000256" key="1">
    <source>
        <dbReference type="SAM" id="Coils"/>
    </source>
</evidence>
<reference evidence="2" key="1">
    <citation type="submission" date="2020-11" db="EMBL/GenBank/DDBJ databases">
        <authorList>
            <person name="Tran Van P."/>
        </authorList>
    </citation>
    <scope>NUCLEOTIDE SEQUENCE</scope>
</reference>
<proteinExistence type="predicted"/>
<organism evidence="2">
    <name type="scientific">Timema monikensis</name>
    <dbReference type="NCBI Taxonomy" id="170555"/>
    <lineage>
        <taxon>Eukaryota</taxon>
        <taxon>Metazoa</taxon>
        <taxon>Ecdysozoa</taxon>
        <taxon>Arthropoda</taxon>
        <taxon>Hexapoda</taxon>
        <taxon>Insecta</taxon>
        <taxon>Pterygota</taxon>
        <taxon>Neoptera</taxon>
        <taxon>Polyneoptera</taxon>
        <taxon>Phasmatodea</taxon>
        <taxon>Timematodea</taxon>
        <taxon>Timematoidea</taxon>
        <taxon>Timematidae</taxon>
        <taxon>Timema</taxon>
    </lineage>
</organism>
<name>A0A7R9EHH0_9NEOP</name>